<proteinExistence type="predicted"/>
<keyword evidence="2" id="KW-1185">Reference proteome</keyword>
<protein>
    <submittedName>
        <fullName evidence="1">Uncharacterized protein</fullName>
    </submittedName>
</protein>
<dbReference type="Proteomes" id="UP000830768">
    <property type="component" value="Chromosome 13"/>
</dbReference>
<sequence>MPPQRLRYIFPRQGGMDISFSKSRCVTAEQAANFPSCSPYIMLFHREARWAGASSIRVPAQERERASYSMAWQCQENAIMPQRGTEKCPRSGSDHHTTDIYTPKGCAVHLVRGEPICTSQKGSCPEQQINGAASGKYTQSLLNLWVARPRTRPPEQPSLAELETWHGP</sequence>
<evidence type="ECO:0000313" key="1">
    <source>
        <dbReference type="EMBL" id="UPL03551.1"/>
    </source>
</evidence>
<accession>A0ACD3ZQQ2</accession>
<name>A0ACD3ZQQ2_FUSSC</name>
<gene>
    <name evidence="1" type="ORF">LCI18_014485</name>
</gene>
<organism evidence="1 2">
    <name type="scientific">Fusarium solani subsp. cucurbitae</name>
    <name type="common">Neocosmosporum cucurbitae</name>
    <dbReference type="NCBI Taxonomy" id="2747967"/>
    <lineage>
        <taxon>Eukaryota</taxon>
        <taxon>Fungi</taxon>
        <taxon>Dikarya</taxon>
        <taxon>Ascomycota</taxon>
        <taxon>Pezizomycotina</taxon>
        <taxon>Sordariomycetes</taxon>
        <taxon>Hypocreomycetidae</taxon>
        <taxon>Hypocreales</taxon>
        <taxon>Nectriaceae</taxon>
        <taxon>Fusarium</taxon>
        <taxon>Fusarium solani species complex</taxon>
    </lineage>
</organism>
<dbReference type="EMBL" id="CP090041">
    <property type="protein sequence ID" value="UPL03551.1"/>
    <property type="molecule type" value="Genomic_DNA"/>
</dbReference>
<reference evidence="1" key="1">
    <citation type="submission" date="2021-11" db="EMBL/GenBank/DDBJ databases">
        <title>Fusarium solani-melongenae Genome sequencing and assembly.</title>
        <authorList>
            <person name="Xie S."/>
            <person name="Huang L."/>
            <person name="Zhang X."/>
        </authorList>
    </citation>
    <scope>NUCLEOTIDE SEQUENCE</scope>
    <source>
        <strain evidence="1">CRI 24-3</strain>
    </source>
</reference>
<evidence type="ECO:0000313" key="2">
    <source>
        <dbReference type="Proteomes" id="UP000830768"/>
    </source>
</evidence>